<dbReference type="Proteomes" id="UP000054893">
    <property type="component" value="Unassembled WGS sequence"/>
</dbReference>
<organism evidence="1 2">
    <name type="scientific">Caballeronia sordidicola</name>
    <name type="common">Burkholderia sordidicola</name>
    <dbReference type="NCBI Taxonomy" id="196367"/>
    <lineage>
        <taxon>Bacteria</taxon>
        <taxon>Pseudomonadati</taxon>
        <taxon>Pseudomonadota</taxon>
        <taxon>Betaproteobacteria</taxon>
        <taxon>Burkholderiales</taxon>
        <taxon>Burkholderiaceae</taxon>
        <taxon>Caballeronia</taxon>
    </lineage>
</organism>
<protein>
    <submittedName>
        <fullName evidence="1">Uncharacterized protein</fullName>
    </submittedName>
</protein>
<name>A0A158F1U7_CABSO</name>
<evidence type="ECO:0000313" key="2">
    <source>
        <dbReference type="Proteomes" id="UP000054893"/>
    </source>
</evidence>
<evidence type="ECO:0000313" key="1">
    <source>
        <dbReference type="EMBL" id="SAL12980.1"/>
    </source>
</evidence>
<dbReference type="EMBL" id="FCOC02000001">
    <property type="protein sequence ID" value="SAL12980.1"/>
    <property type="molecule type" value="Genomic_DNA"/>
</dbReference>
<proteinExistence type="predicted"/>
<sequence length="121" mass="13865">MSFVPAHEHLTGRGHARRWYLPQVLLLIADSGARCENMLGLAKSCEPRRQRFKAGFGLLWERRAASRLNWTTFSFVHQVSYRRERGFLNLAAQFDERAQRFAYASGNRPAALPSVTPDDET</sequence>
<accession>A0A158F1U7</accession>
<dbReference type="AlphaFoldDB" id="A0A158F1U7"/>
<reference evidence="1 2" key="1">
    <citation type="submission" date="2016-01" db="EMBL/GenBank/DDBJ databases">
        <authorList>
            <person name="Oliw E.H."/>
        </authorList>
    </citation>
    <scope>NUCLEOTIDE SEQUENCE [LARGE SCALE GENOMIC DNA]</scope>
    <source>
        <strain evidence="1">LMG 22029</strain>
    </source>
</reference>
<gene>
    <name evidence="1" type="ORF">AWB64_00575</name>
</gene>